<dbReference type="InterPro" id="IPR016181">
    <property type="entry name" value="Acyl_CoA_acyltransferase"/>
</dbReference>
<dbReference type="GO" id="GO:0016746">
    <property type="term" value="F:acyltransferase activity"/>
    <property type="evidence" value="ECO:0007669"/>
    <property type="project" value="UniProtKB-KW"/>
</dbReference>
<dbReference type="STRING" id="28115.HQ47_03185"/>
<gene>
    <name evidence="6" type="ORF">HQ47_03185</name>
</gene>
<dbReference type="GO" id="GO:0006629">
    <property type="term" value="P:lipid metabolic process"/>
    <property type="evidence" value="ECO:0007669"/>
    <property type="project" value="UniProtKB-KW"/>
</dbReference>
<dbReference type="PANTHER" id="PTHR37323">
    <property type="entry name" value="GCN5-RELATED N-ACETYLTRANSFERASE"/>
    <property type="match status" value="1"/>
</dbReference>
<evidence type="ECO:0000256" key="5">
    <source>
        <dbReference type="ARBA" id="ARBA00023315"/>
    </source>
</evidence>
<dbReference type="RefSeq" id="WP_036873230.1">
    <property type="nucleotide sequence ID" value="NZ_JASBZX010000002.1"/>
</dbReference>
<dbReference type="PANTHER" id="PTHR37323:SF1">
    <property type="entry name" value="L-ORNITHINE N(ALPHA)-ACYLTRANSFERASE"/>
    <property type="match status" value="1"/>
</dbReference>
<evidence type="ECO:0000256" key="4">
    <source>
        <dbReference type="ARBA" id="ARBA00023098"/>
    </source>
</evidence>
<dbReference type="AlphaFoldDB" id="A0A0A2E7T9"/>
<proteinExistence type="predicted"/>
<keyword evidence="3" id="KW-0808">Transferase</keyword>
<evidence type="ECO:0000256" key="3">
    <source>
        <dbReference type="ARBA" id="ARBA00022679"/>
    </source>
</evidence>
<evidence type="ECO:0000256" key="1">
    <source>
        <dbReference type="ARBA" id="ARBA00005189"/>
    </source>
</evidence>
<keyword evidence="5" id="KW-0012">Acyltransferase</keyword>
<dbReference type="Pfam" id="PF13444">
    <property type="entry name" value="Acetyltransf_5"/>
    <property type="match status" value="1"/>
</dbReference>
<comment type="pathway">
    <text evidence="1">Lipid metabolism.</text>
</comment>
<dbReference type="OrthoDB" id="1113830at2"/>
<dbReference type="Proteomes" id="UP000030103">
    <property type="component" value="Unassembled WGS sequence"/>
</dbReference>
<dbReference type="InterPro" id="IPR052351">
    <property type="entry name" value="Ornithine_N-alpha-AT"/>
</dbReference>
<accession>A0A0A2E7T9</accession>
<comment type="caution">
    <text evidence="6">The sequence shown here is derived from an EMBL/GenBank/DDBJ whole genome shotgun (WGS) entry which is preliminary data.</text>
</comment>
<organism evidence="6 7">
    <name type="scientific">Porphyromonas macacae</name>
    <dbReference type="NCBI Taxonomy" id="28115"/>
    <lineage>
        <taxon>Bacteria</taxon>
        <taxon>Pseudomonadati</taxon>
        <taxon>Bacteroidota</taxon>
        <taxon>Bacteroidia</taxon>
        <taxon>Bacteroidales</taxon>
        <taxon>Porphyromonadaceae</taxon>
        <taxon>Porphyromonas</taxon>
    </lineage>
</organism>
<name>A0A0A2E7T9_9PORP</name>
<sequence>MIEQPIIPPVDPALIRQELTEDLFLRMTNKAGNEIYIFKAEEAPNTMREVGRLREEAFRFYGGGTGKEIDIDEFDLDSNGYTQLIVWDPSEQAILGGYRFIYGSEVEMDEHGRPRLATAEMFNFSSRFLKNYLPYTVELGRSFVSLPYQSTRMGNKSMFALDNLWDGLGALTVLNPNVRYFYGKVTMYGNYNRHARNLILYFMRMHFPDPEALITPIEPLEIELTPAQIASVFTSENFRSNYRSLNKEVRKMGVNIPPLINAYMSLSPEMKAFGTAINKDFGEVEETGILIAIDQILDEKKERHIMSFTISMERRKSLWRRILRKVNLARR</sequence>
<evidence type="ECO:0000313" key="7">
    <source>
        <dbReference type="Proteomes" id="UP000030103"/>
    </source>
</evidence>
<dbReference type="SUPFAM" id="SSF55729">
    <property type="entry name" value="Acyl-CoA N-acyltransferases (Nat)"/>
    <property type="match status" value="1"/>
</dbReference>
<protein>
    <submittedName>
        <fullName evidence="6">Hemolysin</fullName>
    </submittedName>
</protein>
<evidence type="ECO:0000256" key="2">
    <source>
        <dbReference type="ARBA" id="ARBA00022516"/>
    </source>
</evidence>
<keyword evidence="2" id="KW-0444">Lipid biosynthesis</keyword>
<dbReference type="EMBL" id="JRFA01000009">
    <property type="protein sequence ID" value="KGN74931.1"/>
    <property type="molecule type" value="Genomic_DNA"/>
</dbReference>
<keyword evidence="4" id="KW-0443">Lipid metabolism</keyword>
<dbReference type="eggNOG" id="COG3176">
    <property type="taxonomic scope" value="Bacteria"/>
</dbReference>
<keyword evidence="7" id="KW-1185">Reference proteome</keyword>
<reference evidence="6 7" key="1">
    <citation type="submission" date="2014-09" db="EMBL/GenBank/DDBJ databases">
        <title>Draft Genome Sequence of Porphyromonas macacae COT-192_OH2859.</title>
        <authorList>
            <person name="Wallis C."/>
            <person name="Deusch O."/>
            <person name="O'Flynn C."/>
            <person name="Davis I."/>
            <person name="Horsfall A."/>
            <person name="Kirkwood N."/>
            <person name="Harris S."/>
            <person name="Eisen J.A."/>
            <person name="Coil D.A."/>
            <person name="Darling A.E."/>
            <person name="Jospin G."/>
            <person name="Alexiev A."/>
        </authorList>
    </citation>
    <scope>NUCLEOTIDE SEQUENCE [LARGE SCALE GENOMIC DNA]</scope>
    <source>
        <strain evidence="7">COT-192 OH2859</strain>
    </source>
</reference>
<evidence type="ECO:0000313" key="6">
    <source>
        <dbReference type="EMBL" id="KGN74931.1"/>
    </source>
</evidence>